<dbReference type="AlphaFoldDB" id="A0AAV2TNV8"/>
<gene>
    <name evidence="3" type="ORF">CDAUBV1_LOCUS10800</name>
</gene>
<evidence type="ECO:0000313" key="4">
    <source>
        <dbReference type="Proteomes" id="UP001497525"/>
    </source>
</evidence>
<feature type="region of interest" description="Disordered" evidence="1">
    <location>
        <begin position="345"/>
        <end position="365"/>
    </location>
</feature>
<feature type="region of interest" description="Disordered" evidence="1">
    <location>
        <begin position="162"/>
        <end position="182"/>
    </location>
</feature>
<reference evidence="3" key="1">
    <citation type="submission" date="2024-06" db="EMBL/GenBank/DDBJ databases">
        <authorList>
            <person name="Liu X."/>
            <person name="Lenzi L."/>
            <person name="Haldenby T S."/>
            <person name="Uol C."/>
        </authorList>
    </citation>
    <scope>NUCLEOTIDE SEQUENCE</scope>
</reference>
<feature type="compositionally biased region" description="Polar residues" evidence="1">
    <location>
        <begin position="346"/>
        <end position="365"/>
    </location>
</feature>
<evidence type="ECO:0000313" key="3">
    <source>
        <dbReference type="EMBL" id="CAL5136678.1"/>
    </source>
</evidence>
<feature type="domain" description="Trematode PH-like" evidence="2">
    <location>
        <begin position="27"/>
        <end position="156"/>
    </location>
</feature>
<feature type="region of interest" description="Disordered" evidence="1">
    <location>
        <begin position="232"/>
        <end position="253"/>
    </location>
</feature>
<proteinExistence type="predicted"/>
<accession>A0AAV2TNV8</accession>
<name>A0AAV2TNV8_CALDB</name>
<evidence type="ECO:0000259" key="2">
    <source>
        <dbReference type="Pfam" id="PF25356"/>
    </source>
</evidence>
<comment type="caution">
    <text evidence="3">The sequence shown here is derived from an EMBL/GenBank/DDBJ whole genome shotgun (WGS) entry which is preliminary data.</text>
</comment>
<dbReference type="EMBL" id="CAXLJL010000345">
    <property type="protein sequence ID" value="CAL5136678.1"/>
    <property type="molecule type" value="Genomic_DNA"/>
</dbReference>
<organism evidence="3 4">
    <name type="scientific">Calicophoron daubneyi</name>
    <name type="common">Rumen fluke</name>
    <name type="synonym">Paramphistomum daubneyi</name>
    <dbReference type="NCBI Taxonomy" id="300641"/>
    <lineage>
        <taxon>Eukaryota</taxon>
        <taxon>Metazoa</taxon>
        <taxon>Spiralia</taxon>
        <taxon>Lophotrochozoa</taxon>
        <taxon>Platyhelminthes</taxon>
        <taxon>Trematoda</taxon>
        <taxon>Digenea</taxon>
        <taxon>Plagiorchiida</taxon>
        <taxon>Pronocephalata</taxon>
        <taxon>Paramphistomoidea</taxon>
        <taxon>Paramphistomidae</taxon>
        <taxon>Calicophoron</taxon>
    </lineage>
</organism>
<evidence type="ECO:0000256" key="1">
    <source>
        <dbReference type="SAM" id="MobiDB-lite"/>
    </source>
</evidence>
<sequence length="365" mass="41693">MPRKSYKPSNRQRSSQIINGELVDTRTNQKLYHTIPLCTCYRHTLGEQEEFSERKAKRLLESWHQVRQAHGHANLLEDRFTLERDSPKGKKPFRSWLYYSEIVDFHRGTERPEYFVLDVHSSRSNRRFYEVYKCKNIQDADVFERTVKRAMEDPEQRFRGENALGTMDVRDDPSRERSLSHLEFQTSLESLERDFPECSYYEQNSPTPPEGYEYVEDGQASPLPQPVYKETYVRSAPSQSSPNPPRVRSPSPTRAGIVIIQIPPSEYKEPTPAFTGPPAAISAPSPVPVVRSVAPVKSQPVSSSQIKPTGTEGVTYIGFDSHTQDPVIANEGPVYMYLCREDDPGSLNSLENNPVTRNENSTTAY</sequence>
<dbReference type="InterPro" id="IPR057376">
    <property type="entry name" value="PH_trem"/>
</dbReference>
<dbReference type="Pfam" id="PF25356">
    <property type="entry name" value="PH_trem"/>
    <property type="match status" value="1"/>
</dbReference>
<dbReference type="Proteomes" id="UP001497525">
    <property type="component" value="Unassembled WGS sequence"/>
</dbReference>
<feature type="compositionally biased region" description="Basic and acidic residues" evidence="1">
    <location>
        <begin position="168"/>
        <end position="180"/>
    </location>
</feature>
<protein>
    <recommendedName>
        <fullName evidence="2">Trematode PH-like domain-containing protein</fullName>
    </recommendedName>
</protein>